<evidence type="ECO:0000313" key="2">
    <source>
        <dbReference type="Proteomes" id="UP000028486"/>
    </source>
</evidence>
<dbReference type="EMBL" id="CP009044">
    <property type="protein sequence ID" value="AII15568.1"/>
    <property type="molecule type" value="Genomic_DNA"/>
</dbReference>
<dbReference type="KEGG" id="caj:CIG1485E_a0043"/>
<dbReference type="RefSeq" id="WP_041572696.1">
    <property type="nucleotide sequence ID" value="NZ_CP009044.1"/>
</dbReference>
<protein>
    <submittedName>
        <fullName evidence="1">Uncharacterized protein</fullName>
    </submittedName>
</protein>
<keyword evidence="2" id="KW-1185">Reference proteome</keyword>
<name>A0A076FD43_9BACT</name>
<geneLocation type="plasmid" evidence="1 2">
    <name>pCIG1485E</name>
</geneLocation>
<accession>A0A076FD43</accession>
<evidence type="ECO:0000313" key="1">
    <source>
        <dbReference type="EMBL" id="AII15568.1"/>
    </source>
</evidence>
<organism evidence="1 2">
    <name type="scientific">Campylobacter iguaniorum</name>
    <dbReference type="NCBI Taxonomy" id="1244531"/>
    <lineage>
        <taxon>Bacteria</taxon>
        <taxon>Pseudomonadati</taxon>
        <taxon>Campylobacterota</taxon>
        <taxon>Epsilonproteobacteria</taxon>
        <taxon>Campylobacterales</taxon>
        <taxon>Campylobacteraceae</taxon>
        <taxon>Campylobacter</taxon>
    </lineage>
</organism>
<dbReference type="AlphaFoldDB" id="A0A076FD43"/>
<keyword evidence="1" id="KW-0614">Plasmid</keyword>
<dbReference type="eggNOG" id="ENOG5032N7C">
    <property type="taxonomic scope" value="Bacteria"/>
</dbReference>
<dbReference type="OrthoDB" id="5362815at2"/>
<reference evidence="1 2" key="1">
    <citation type="journal article" date="2014" name="Genome Announc.">
        <title>Complete Genome Sequence of Campylobacter iguaniorum Strain 1485ET, Isolated from a Bearded Dragon (Pogona vitticeps).</title>
        <authorList>
            <person name="Gilbert M.J."/>
            <person name="Miller W.G."/>
            <person name="Yee E."/>
            <person name="Kik M."/>
            <person name="Wagenaar J.A."/>
            <person name="Duim B."/>
        </authorList>
    </citation>
    <scope>NUCLEOTIDE SEQUENCE [LARGE SCALE GENOMIC DNA]</scope>
    <source>
        <strain evidence="1 2">1485E</strain>
        <plasmid evidence="1">pCIG1485E</plasmid>
    </source>
</reference>
<sequence>MSGMKILPTKHFIERLGERAFDLSVIAKLHMELAKQPNARILEVSTGNATVVAEIKENGVVKLITGWIGNRKNKMEK</sequence>
<dbReference type="HOGENOM" id="CLU_2750154_0_0_7"/>
<gene>
    <name evidence="1" type="ORF">CIG1485E_a0043</name>
</gene>
<dbReference type="Proteomes" id="UP000028486">
    <property type="component" value="Plasmid pCIG1485E"/>
</dbReference>
<proteinExistence type="predicted"/>